<accession>A0A8J3QZE9</accession>
<reference evidence="1" key="1">
    <citation type="submission" date="2021-01" db="EMBL/GenBank/DDBJ databases">
        <title>Whole genome shotgun sequence of Rugosimonospora africana NBRC 104875.</title>
        <authorList>
            <person name="Komaki H."/>
            <person name="Tamura T."/>
        </authorList>
    </citation>
    <scope>NUCLEOTIDE SEQUENCE</scope>
    <source>
        <strain evidence="1">NBRC 104875</strain>
    </source>
</reference>
<comment type="caution">
    <text evidence="1">The sequence shown here is derived from an EMBL/GenBank/DDBJ whole genome shotgun (WGS) entry which is preliminary data.</text>
</comment>
<dbReference type="EMBL" id="BONZ01000076">
    <property type="protein sequence ID" value="GIH19049.1"/>
    <property type="molecule type" value="Genomic_DNA"/>
</dbReference>
<dbReference type="AlphaFoldDB" id="A0A8J3QZE9"/>
<evidence type="ECO:0000313" key="2">
    <source>
        <dbReference type="Proteomes" id="UP000642748"/>
    </source>
</evidence>
<organism evidence="1 2">
    <name type="scientific">Rugosimonospora africana</name>
    <dbReference type="NCBI Taxonomy" id="556532"/>
    <lineage>
        <taxon>Bacteria</taxon>
        <taxon>Bacillati</taxon>
        <taxon>Actinomycetota</taxon>
        <taxon>Actinomycetes</taxon>
        <taxon>Micromonosporales</taxon>
        <taxon>Micromonosporaceae</taxon>
        <taxon>Rugosimonospora</taxon>
    </lineage>
</organism>
<evidence type="ECO:0000313" key="1">
    <source>
        <dbReference type="EMBL" id="GIH19049.1"/>
    </source>
</evidence>
<gene>
    <name evidence="1" type="ORF">Raf01_72210</name>
</gene>
<proteinExistence type="predicted"/>
<protein>
    <submittedName>
        <fullName evidence="1">Uncharacterized protein</fullName>
    </submittedName>
</protein>
<keyword evidence="2" id="KW-1185">Reference proteome</keyword>
<name>A0A8J3QZE9_9ACTN</name>
<sequence length="75" mass="8267">MAAQSQRGVDVYRVPVRPAGRVEGGGEQLKAAVEQHRNVYLRLRPSRLLGRTDQTPVRALSPHCRPPVDLVVATL</sequence>
<dbReference type="Proteomes" id="UP000642748">
    <property type="component" value="Unassembled WGS sequence"/>
</dbReference>